<sequence length="912" mass="97154">MKRSASTSADTSDLDRPLKWRLVRVFSALKDAFTTKRAPPFSDLRNPSRKDKDEQYPALPVPRQRDGSANQFSGHDSASVPRGSLIGPRALESETELREGDAMLCSNDSVIIRHTSPGIFAPKNQILPMNPLDMELDQNLGSPDFAPLYTDENGILVRPPFINFDPRERYQMLKLKKSVEASELLRNSMKHMVDPDETISISRPNNKVDCLTQTHNKNYLDLTLHFIALRKKLALRNRKQRSLANTRRLFSGSFAYDPVETKVPNDRNTKLKGYLGDLSKPEFGTKTLFSGQKPLPDQETEPELKLSKSVDDRIGLHDALRAGKVVSDIAKRDANKISPIIADFIHVKETPLPAIKPSTGPSSGFKFNIDQSVITSSIKDVPDAAAPTGQKTEPQSQTSLSGTLFSSKPAETLSQPLGTLVSLTSPDLDDETLAGFGPLSETTAKKYEESKPLFAASSTDKNTRPVSTPAEETKSTPSLSGFRKGDKAFSDTTKKALGFTLGASASDASSTSLFGAGGNSAGTPLFGAKSSESKPLDSKSVLFGENKLQAQNTPSFLFGESESNPLLSFGKPAELKDAANNDSKKDAASFSFSSVPSSPGKPLFSNSEEAGTKRAFTFGESKDGDPAKKTGSSALFALSAPSTLAFNLTSANAFGKMAENTQGTQTIAEKSVTSIPQSENPAKFAFSFGSSAPADPATIFGSGNNAPAPMFNFSLNKEVTLAPVPNFSQPAAQKQGGFSFSSRALSGFESSSIPPVSGFTFGSQNNLPSISMPAVNTAPNTGGFSGFGNSSSANSALEGSRSATPAEISGLGFSTHQQQGLLHPFGCEGTPQQSSFRQGQPSGFGNPAQPIPGNQSGFAFGNNAVGSPFGGNENGFAPGSRESTPSSQPAFTPPIANISNRKIAQMRRRKRF</sequence>
<proteinExistence type="predicted"/>
<feature type="region of interest" description="Disordered" evidence="1">
    <location>
        <begin position="382"/>
        <end position="403"/>
    </location>
</feature>
<evidence type="ECO:0000256" key="1">
    <source>
        <dbReference type="SAM" id="MobiDB-lite"/>
    </source>
</evidence>
<name>A0A4P9ZG35_9ASCO</name>
<dbReference type="Proteomes" id="UP000268321">
    <property type="component" value="Unassembled WGS sequence"/>
</dbReference>
<protein>
    <submittedName>
        <fullName evidence="2">Uncharacterized protein</fullName>
    </submittedName>
</protein>
<organism evidence="2 3">
    <name type="scientific">Metschnikowia bicuspidata</name>
    <dbReference type="NCBI Taxonomy" id="27322"/>
    <lineage>
        <taxon>Eukaryota</taxon>
        <taxon>Fungi</taxon>
        <taxon>Dikarya</taxon>
        <taxon>Ascomycota</taxon>
        <taxon>Saccharomycotina</taxon>
        <taxon>Pichiomycetes</taxon>
        <taxon>Metschnikowiaceae</taxon>
        <taxon>Metschnikowia</taxon>
    </lineage>
</organism>
<feature type="compositionally biased region" description="Low complexity" evidence="1">
    <location>
        <begin position="588"/>
        <end position="598"/>
    </location>
</feature>
<evidence type="ECO:0000313" key="3">
    <source>
        <dbReference type="Proteomes" id="UP000268321"/>
    </source>
</evidence>
<keyword evidence="3" id="KW-1185">Reference proteome</keyword>
<feature type="compositionally biased region" description="Polar residues" evidence="1">
    <location>
        <begin position="881"/>
        <end position="890"/>
    </location>
</feature>
<feature type="region of interest" description="Disordered" evidence="1">
    <location>
        <begin position="826"/>
        <end position="912"/>
    </location>
</feature>
<feature type="region of interest" description="Disordered" evidence="1">
    <location>
        <begin position="447"/>
        <end position="486"/>
    </location>
</feature>
<dbReference type="AlphaFoldDB" id="A0A4P9ZG35"/>
<accession>A0A4P9ZG35</accession>
<feature type="region of interest" description="Disordered" evidence="1">
    <location>
        <begin position="37"/>
        <end position="87"/>
    </location>
</feature>
<dbReference type="OrthoDB" id="4095576at2759"/>
<gene>
    <name evidence="2" type="ORF">METBISCDRAFT_26154</name>
</gene>
<feature type="compositionally biased region" description="Polar residues" evidence="1">
    <location>
        <begin position="456"/>
        <end position="466"/>
    </location>
</feature>
<reference evidence="3" key="1">
    <citation type="journal article" date="2018" name="Nat. Microbiol.">
        <title>Leveraging single-cell genomics to expand the fungal tree of life.</title>
        <authorList>
            <person name="Ahrendt S.R."/>
            <person name="Quandt C.A."/>
            <person name="Ciobanu D."/>
            <person name="Clum A."/>
            <person name="Salamov A."/>
            <person name="Andreopoulos B."/>
            <person name="Cheng J.F."/>
            <person name="Woyke T."/>
            <person name="Pelin A."/>
            <person name="Henrissat B."/>
            <person name="Reynolds N.K."/>
            <person name="Benny G.L."/>
            <person name="Smith M.E."/>
            <person name="James T.Y."/>
            <person name="Grigoriev I.V."/>
        </authorList>
    </citation>
    <scope>NUCLEOTIDE SEQUENCE [LARGE SCALE GENOMIC DNA]</scope>
    <source>
        <strain evidence="3">Baker2002</strain>
    </source>
</reference>
<feature type="region of interest" description="Disordered" evidence="1">
    <location>
        <begin position="588"/>
        <end position="609"/>
    </location>
</feature>
<evidence type="ECO:0000313" key="2">
    <source>
        <dbReference type="EMBL" id="RKP32034.1"/>
    </source>
</evidence>
<feature type="compositionally biased region" description="Polar residues" evidence="1">
    <location>
        <begin position="67"/>
        <end position="76"/>
    </location>
</feature>
<feature type="compositionally biased region" description="Polar residues" evidence="1">
    <location>
        <begin position="389"/>
        <end position="403"/>
    </location>
</feature>
<dbReference type="EMBL" id="ML004435">
    <property type="protein sequence ID" value="RKP32034.1"/>
    <property type="molecule type" value="Genomic_DNA"/>
</dbReference>
<feature type="compositionally biased region" description="Polar residues" evidence="1">
    <location>
        <begin position="830"/>
        <end position="843"/>
    </location>
</feature>
<feature type="compositionally biased region" description="Basic and acidic residues" evidence="1">
    <location>
        <begin position="46"/>
        <end position="55"/>
    </location>
</feature>